<dbReference type="InterPro" id="IPR039448">
    <property type="entry name" value="Beta_helix"/>
</dbReference>
<dbReference type="Pfam" id="PF08486">
    <property type="entry name" value="SpoIID"/>
    <property type="match status" value="1"/>
</dbReference>
<dbReference type="InterPro" id="IPR013486">
    <property type="entry name" value="SpoIID/LytB"/>
</dbReference>
<keyword evidence="2" id="KW-0732">Signal</keyword>
<dbReference type="NCBIfam" id="TIGR02669">
    <property type="entry name" value="SpoIID_LytB"/>
    <property type="match status" value="1"/>
</dbReference>
<sequence length="843" mass="89094">MKLISALLGTALLASLLGPVAPATAAPIQVVAAAPSIASANKAYLAKAAAKLGGADAGTGKLRDASSWRAYRDGVVVYSTKRKAVTVYKAMANVWADTGWETGKYGYPKAEQYAYGKDKRQVFDKAILGVRPDGTGYAIANGGPASFTINGAGWGHGVGMSQYGARAMAVEGWSAQRILEYYYSGSKADWSTRYANSDIRVQLLKADTARLRVAGSAMQLRDLGGDYKKTTVAGRGSILDLKLSGGKLSYTLKDPNKKPVKAVTVTLKGKLEILWEGTRAWPSENISVLTVEKANAENRGAVTYKHGKIQVGVLDKQVNAVGVMRLNDEYLYGLAEMPSFWEPAALQAQAIAGRTYAMRNMGSVKAACDCNVYDEVKSQKYTGWNHENDAVGLTSAGAWKAAVDATVQRNAAKGPVKSRVVTYGTALAETLYSSSTGGHTRDSSAVWGGPTPAYLRGVKDEWSTMVSSKNPYRSWTDSLTQKDARKLFKLPSVAKISIASSTDKTIKTATATSMDGKKATVSGRDFRTSFNGLSPWIFTAKPASGTTTANSTINPAKYCSTTVKSGASIQKAINAKPEGAVICLGTGTFKPTGVKLKSRQTLLGVGSTKSVLDGRIEVKAKKAAKIYKISSKYIPAKAKKSAACKPGAQCNTAQLLFANGSPLKRVTAKSKVKAGTYWVDHKNRALYTGKAPSKKNKYSLAVRSKALSTSTFSRVGRIGVVGYANATNTGAVVLKGAHSQAFSLRSADNHGIGIQVTGRGTELKTVNAYRNGQAGITVSTAKNVKITKSSITANGWGGFKPGTYSGGLAAAKKAAVKVSGTKISKNGTGNIRRSSGASMKRYK</sequence>
<dbReference type="Proteomes" id="UP000523000">
    <property type="component" value="Unassembled WGS sequence"/>
</dbReference>
<dbReference type="InterPro" id="IPR011050">
    <property type="entry name" value="Pectin_lyase_fold/virulence"/>
</dbReference>
<protein>
    <submittedName>
        <fullName evidence="5">SpoIID/LytB domain protein</fullName>
    </submittedName>
</protein>
<gene>
    <name evidence="5" type="ORF">E9229_000668</name>
</gene>
<feature type="region of interest" description="Disordered" evidence="1">
    <location>
        <begin position="824"/>
        <end position="843"/>
    </location>
</feature>
<reference evidence="5 6" key="1">
    <citation type="submission" date="2020-08" db="EMBL/GenBank/DDBJ databases">
        <title>Sequencing the genomes of 1000 actinobacteria strains.</title>
        <authorList>
            <person name="Klenk H.-P."/>
        </authorList>
    </citation>
    <scope>NUCLEOTIDE SEQUENCE [LARGE SCALE GENOMIC DNA]</scope>
    <source>
        <strain evidence="5 6">DSM 22826</strain>
    </source>
</reference>
<evidence type="ECO:0000259" key="4">
    <source>
        <dbReference type="Pfam" id="PF13229"/>
    </source>
</evidence>
<evidence type="ECO:0000313" key="6">
    <source>
        <dbReference type="Proteomes" id="UP000523000"/>
    </source>
</evidence>
<evidence type="ECO:0000313" key="5">
    <source>
        <dbReference type="EMBL" id="MBB2994477.1"/>
    </source>
</evidence>
<evidence type="ECO:0000256" key="2">
    <source>
        <dbReference type="SAM" id="SignalP"/>
    </source>
</evidence>
<dbReference type="GO" id="GO:0030435">
    <property type="term" value="P:sporulation resulting in formation of a cellular spore"/>
    <property type="evidence" value="ECO:0007669"/>
    <property type="project" value="InterPro"/>
</dbReference>
<keyword evidence="6" id="KW-1185">Reference proteome</keyword>
<dbReference type="Pfam" id="PF13229">
    <property type="entry name" value="Beta_helix"/>
    <property type="match status" value="1"/>
</dbReference>
<feature type="compositionally biased region" description="Polar residues" evidence="1">
    <location>
        <begin position="824"/>
        <end position="837"/>
    </location>
</feature>
<dbReference type="AlphaFoldDB" id="A0A839QFP3"/>
<proteinExistence type="predicted"/>
<dbReference type="SUPFAM" id="SSF51126">
    <property type="entry name" value="Pectin lyase-like"/>
    <property type="match status" value="1"/>
</dbReference>
<feature type="signal peptide" evidence="2">
    <location>
        <begin position="1"/>
        <end position="25"/>
    </location>
</feature>
<feature type="domain" description="Right handed beta helix" evidence="4">
    <location>
        <begin position="745"/>
        <end position="831"/>
    </location>
</feature>
<comment type="caution">
    <text evidence="5">The sequence shown here is derived from an EMBL/GenBank/DDBJ whole genome shotgun (WGS) entry which is preliminary data.</text>
</comment>
<feature type="chain" id="PRO_5032490423" evidence="2">
    <location>
        <begin position="26"/>
        <end position="843"/>
    </location>
</feature>
<evidence type="ECO:0000256" key="1">
    <source>
        <dbReference type="SAM" id="MobiDB-lite"/>
    </source>
</evidence>
<organism evidence="5 6">
    <name type="scientific">Paeniglutamicibacter cryotolerans</name>
    <dbReference type="NCBI Taxonomy" id="670079"/>
    <lineage>
        <taxon>Bacteria</taxon>
        <taxon>Bacillati</taxon>
        <taxon>Actinomycetota</taxon>
        <taxon>Actinomycetes</taxon>
        <taxon>Micrococcales</taxon>
        <taxon>Micrococcaceae</taxon>
        <taxon>Paeniglutamicibacter</taxon>
    </lineage>
</organism>
<accession>A0A839QFP3</accession>
<dbReference type="InterPro" id="IPR013693">
    <property type="entry name" value="SpoIID/LytB_N"/>
</dbReference>
<dbReference type="RefSeq" id="WP_183509841.1">
    <property type="nucleotide sequence ID" value="NZ_BAABGK010000025.1"/>
</dbReference>
<name>A0A839QFP3_9MICC</name>
<evidence type="ECO:0000259" key="3">
    <source>
        <dbReference type="Pfam" id="PF08486"/>
    </source>
</evidence>
<dbReference type="EMBL" id="JACHVS010000001">
    <property type="protein sequence ID" value="MBB2994477.1"/>
    <property type="molecule type" value="Genomic_DNA"/>
</dbReference>
<feature type="domain" description="Sporulation stage II protein D amidase enhancer LytB N-terminal" evidence="3">
    <location>
        <begin position="317"/>
        <end position="407"/>
    </location>
</feature>